<dbReference type="Proteomes" id="UP000507962">
    <property type="component" value="Unassembled WGS sequence"/>
</dbReference>
<dbReference type="PANTHER" id="PTHR11487">
    <property type="entry name" value="THIOESTERASE"/>
    <property type="match status" value="1"/>
</dbReference>
<dbReference type="InterPro" id="IPR001031">
    <property type="entry name" value="Thioesterase"/>
</dbReference>
<dbReference type="GO" id="GO:0016787">
    <property type="term" value="F:hydrolase activity"/>
    <property type="evidence" value="ECO:0007669"/>
    <property type="project" value="UniProtKB-KW"/>
</dbReference>
<dbReference type="InterPro" id="IPR012223">
    <property type="entry name" value="TEII"/>
</dbReference>
<dbReference type="AlphaFoldDB" id="A0A4U8YQX0"/>
<dbReference type="PANTHER" id="PTHR11487:SF0">
    <property type="entry name" value="S-ACYL FATTY ACID SYNTHASE THIOESTERASE, MEDIUM CHAIN"/>
    <property type="match status" value="1"/>
</dbReference>
<evidence type="ECO:0000313" key="4">
    <source>
        <dbReference type="Proteomes" id="UP000507962"/>
    </source>
</evidence>
<gene>
    <name evidence="3" type="ORF">MSL71_39340</name>
</gene>
<dbReference type="SUPFAM" id="SSF53474">
    <property type="entry name" value="alpha/beta-Hydrolases"/>
    <property type="match status" value="1"/>
</dbReference>
<protein>
    <submittedName>
        <fullName evidence="3">Alpha/beta hydrolase fold</fullName>
    </submittedName>
</protein>
<dbReference type="Gene3D" id="3.40.50.1820">
    <property type="entry name" value="alpha/beta hydrolase"/>
    <property type="match status" value="1"/>
</dbReference>
<dbReference type="InterPro" id="IPR029058">
    <property type="entry name" value="AB_hydrolase_fold"/>
</dbReference>
<feature type="domain" description="Thioesterase" evidence="2">
    <location>
        <begin position="2"/>
        <end position="228"/>
    </location>
</feature>
<accession>A0A4U8YQX0</accession>
<reference evidence="3 4" key="1">
    <citation type="submission" date="2019-03" db="EMBL/GenBank/DDBJ databases">
        <authorList>
            <person name="Nijsse B."/>
        </authorList>
    </citation>
    <scope>NUCLEOTIDE SEQUENCE [LARGE SCALE GENOMIC DNA]</scope>
    <source>
        <strain evidence="3">Desulfoluna butyratoxydans MSL71</strain>
    </source>
</reference>
<comment type="similarity">
    <text evidence="1">Belongs to the thioesterase family.</text>
</comment>
<dbReference type="GO" id="GO:0008610">
    <property type="term" value="P:lipid biosynthetic process"/>
    <property type="evidence" value="ECO:0007669"/>
    <property type="project" value="TreeGrafter"/>
</dbReference>
<keyword evidence="4" id="KW-1185">Reference proteome</keyword>
<evidence type="ECO:0000259" key="2">
    <source>
        <dbReference type="Pfam" id="PF00975"/>
    </source>
</evidence>
<proteinExistence type="inferred from homology"/>
<dbReference type="Pfam" id="PF00975">
    <property type="entry name" value="Thioesterase"/>
    <property type="match status" value="1"/>
</dbReference>
<keyword evidence="3" id="KW-0378">Hydrolase</keyword>
<organism evidence="3 4">
    <name type="scientific">Desulfoluna butyratoxydans</name>
    <dbReference type="NCBI Taxonomy" id="231438"/>
    <lineage>
        <taxon>Bacteria</taxon>
        <taxon>Pseudomonadati</taxon>
        <taxon>Thermodesulfobacteriota</taxon>
        <taxon>Desulfobacteria</taxon>
        <taxon>Desulfobacterales</taxon>
        <taxon>Desulfolunaceae</taxon>
        <taxon>Desulfoluna</taxon>
    </lineage>
</organism>
<evidence type="ECO:0000313" key="3">
    <source>
        <dbReference type="EMBL" id="VFQ46271.1"/>
    </source>
</evidence>
<evidence type="ECO:0000256" key="1">
    <source>
        <dbReference type="ARBA" id="ARBA00007169"/>
    </source>
</evidence>
<sequence>MRLVFFPYAGTGVEAFRGWDRFMPDNVELCSVNYPGRGKRLNEPVVTWVPDLIARMDRALAPFMDVPVVFFGHCMGGMLCFELTRALHGRGGPMPASLFLSGVRAPQCPSLYPDMHALADDEFVSVVKALGLRPDSLFEEDAVVKSTMAVLKGDFQLVETWETDAAGPGGLPVPIHVFGGRDDRFVPEPHLRAWDEHTSQDFSARLFPGGHFYLHDDRAGEALFSHICTALASL</sequence>
<dbReference type="EMBL" id="CAADHO010000008">
    <property type="protein sequence ID" value="VFQ46271.1"/>
    <property type="molecule type" value="Genomic_DNA"/>
</dbReference>
<name>A0A4U8YQX0_9BACT</name>